<dbReference type="Gene3D" id="3.60.21.10">
    <property type="match status" value="1"/>
</dbReference>
<dbReference type="EMBL" id="AOJD01000036">
    <property type="protein sequence ID" value="ELZ38672.1"/>
    <property type="molecule type" value="Genomic_DNA"/>
</dbReference>
<dbReference type="OrthoDB" id="21342at2157"/>
<dbReference type="InterPro" id="IPR006179">
    <property type="entry name" value="5_nucleotidase/apyrase"/>
</dbReference>
<dbReference type="PANTHER" id="PTHR11575:SF24">
    <property type="entry name" value="5'-NUCLEOTIDASE"/>
    <property type="match status" value="1"/>
</dbReference>
<proteinExistence type="predicted"/>
<dbReference type="AlphaFoldDB" id="M0DVE0"/>
<dbReference type="PANTHER" id="PTHR11575">
    <property type="entry name" value="5'-NUCLEOTIDASE-RELATED"/>
    <property type="match status" value="1"/>
</dbReference>
<dbReference type="PRINTS" id="PR01607">
    <property type="entry name" value="APYRASEFAMLY"/>
</dbReference>
<dbReference type="CDD" id="cd00845">
    <property type="entry name" value="MPP_UshA_N_like"/>
    <property type="match status" value="1"/>
</dbReference>
<reference evidence="3 4" key="1">
    <citation type="journal article" date="2014" name="PLoS Genet.">
        <title>Phylogenetically driven sequencing of extremely halophilic archaea reveals strategies for static and dynamic osmo-response.</title>
        <authorList>
            <person name="Becker E.A."/>
            <person name="Seitzer P.M."/>
            <person name="Tritt A."/>
            <person name="Larsen D."/>
            <person name="Krusor M."/>
            <person name="Yao A.I."/>
            <person name="Wu D."/>
            <person name="Madern D."/>
            <person name="Eisen J.A."/>
            <person name="Darling A.E."/>
            <person name="Facciotti M.T."/>
        </authorList>
    </citation>
    <scope>NUCLEOTIDE SEQUENCE [LARGE SCALE GENOMIC DNA]</scope>
    <source>
        <strain evidence="3 4">DSM 14210</strain>
    </source>
</reference>
<dbReference type="Gene3D" id="3.90.780.10">
    <property type="entry name" value="5'-Nucleotidase, C-terminal domain"/>
    <property type="match status" value="1"/>
</dbReference>
<feature type="domain" description="5'-Nucleotidase C-terminal" evidence="2">
    <location>
        <begin position="349"/>
        <end position="503"/>
    </location>
</feature>
<dbReference type="InterPro" id="IPR008334">
    <property type="entry name" value="5'-Nucleotdase_C"/>
</dbReference>
<evidence type="ECO:0000313" key="3">
    <source>
        <dbReference type="EMBL" id="ELZ38672.1"/>
    </source>
</evidence>
<protein>
    <submittedName>
        <fullName evidence="3">2',3'-cyclic-nucleotide 2'-phosphodiesterase</fullName>
    </submittedName>
</protein>
<feature type="region of interest" description="Disordered" evidence="1">
    <location>
        <begin position="32"/>
        <end position="60"/>
    </location>
</feature>
<organism evidence="3 4">
    <name type="scientific">Halorubrum tebenquichense DSM 14210</name>
    <dbReference type="NCBI Taxonomy" id="1227485"/>
    <lineage>
        <taxon>Archaea</taxon>
        <taxon>Methanobacteriati</taxon>
        <taxon>Methanobacteriota</taxon>
        <taxon>Stenosarchaea group</taxon>
        <taxon>Halobacteria</taxon>
        <taxon>Halobacteriales</taxon>
        <taxon>Haloferacaceae</taxon>
        <taxon>Halorubrum</taxon>
    </lineage>
</organism>
<dbReference type="InterPro" id="IPR006311">
    <property type="entry name" value="TAT_signal"/>
</dbReference>
<dbReference type="RefSeq" id="WP_006629019.1">
    <property type="nucleotide sequence ID" value="NZ_AOJD01000036.1"/>
</dbReference>
<sequence length="560" mass="59337">MTDNNRWYSRRRTLKAIGTGGLAVSLAGCNGTDDGSADGGEEGTDGDGGEPSGDDSASAASGTVTIVHDTHLQGRYGSLDEPANVASYVGLMDRLGEEYPDALRVGVGDDLASSVLSSVFDGEHIVDALNAAGLDYDGFGNHDFDMGPDTFRDQVARSEFPWLCANCLDDRTGEVFAGEEGAMRYALTEVDGVTVGLTGILTEEAPNVASMGEHAEVTDPAGALREVVPRMREEGAAAVVVLSDVASPVVESEVAPAVDGVDAYVGDHAARTYETPNVVNGSLVSAIGDEFEHLAELHLEVEDGEVTGHEFTRHATAEAVGRGLEPNDEVVGLVEEYRSRLDDAVGEEIGRTETTLDCREAVVRREESNMGNFIADAMRDDTGADVAVQNGGSIRTDTRYEPGALTRRDVVNVLPFGNEVTVLEVSGETLRAVLENGVSEVERLSGRFPQVSGIRYAYDPTNDRGERIVDATLDGEPIATEETYTMATNDFIADGGDEYEMLTDVPRALTPGNGPVLSSLIARRIEANSPVAPEVTGRVTVRNPPWEPLVGASSALVGRL</sequence>
<dbReference type="InterPro" id="IPR036907">
    <property type="entry name" value="5'-Nucleotdase_C_sf"/>
</dbReference>
<dbReference type="PROSITE" id="PS51257">
    <property type="entry name" value="PROKAR_LIPOPROTEIN"/>
    <property type="match status" value="1"/>
</dbReference>
<dbReference type="InterPro" id="IPR029052">
    <property type="entry name" value="Metallo-depent_PP-like"/>
</dbReference>
<dbReference type="Proteomes" id="UP000011523">
    <property type="component" value="Unassembled WGS sequence"/>
</dbReference>
<evidence type="ECO:0000259" key="2">
    <source>
        <dbReference type="Pfam" id="PF02872"/>
    </source>
</evidence>
<dbReference type="GO" id="GO:0009166">
    <property type="term" value="P:nucleotide catabolic process"/>
    <property type="evidence" value="ECO:0007669"/>
    <property type="project" value="InterPro"/>
</dbReference>
<feature type="compositionally biased region" description="Acidic residues" evidence="1">
    <location>
        <begin position="35"/>
        <end position="48"/>
    </location>
</feature>
<evidence type="ECO:0000256" key="1">
    <source>
        <dbReference type="SAM" id="MobiDB-lite"/>
    </source>
</evidence>
<dbReference type="PATRIC" id="fig|1227485.3.peg.1286"/>
<evidence type="ECO:0000313" key="4">
    <source>
        <dbReference type="Proteomes" id="UP000011523"/>
    </source>
</evidence>
<dbReference type="SUPFAM" id="SSF55816">
    <property type="entry name" value="5'-nucleotidase (syn. UDP-sugar hydrolase), C-terminal domain"/>
    <property type="match status" value="1"/>
</dbReference>
<gene>
    <name evidence="3" type="ORF">C472_06664</name>
</gene>
<dbReference type="Pfam" id="PF02872">
    <property type="entry name" value="5_nucleotid_C"/>
    <property type="match status" value="1"/>
</dbReference>
<dbReference type="SUPFAM" id="SSF56300">
    <property type="entry name" value="Metallo-dependent phosphatases"/>
    <property type="match status" value="1"/>
</dbReference>
<accession>M0DVE0</accession>
<dbReference type="GO" id="GO:0016787">
    <property type="term" value="F:hydrolase activity"/>
    <property type="evidence" value="ECO:0007669"/>
    <property type="project" value="InterPro"/>
</dbReference>
<keyword evidence="4" id="KW-1185">Reference proteome</keyword>
<dbReference type="PROSITE" id="PS51318">
    <property type="entry name" value="TAT"/>
    <property type="match status" value="1"/>
</dbReference>
<comment type="caution">
    <text evidence="3">The sequence shown here is derived from an EMBL/GenBank/DDBJ whole genome shotgun (WGS) entry which is preliminary data.</text>
</comment>
<name>M0DVE0_9EURY</name>